<dbReference type="AlphaFoldDB" id="A0A2M6W4R6"/>
<gene>
    <name evidence="1" type="ORF">COU31_00975</name>
</gene>
<evidence type="ECO:0000313" key="2">
    <source>
        <dbReference type="Proteomes" id="UP000231183"/>
    </source>
</evidence>
<protein>
    <recommendedName>
        <fullName evidence="3">Lipoprotein</fullName>
    </recommendedName>
</protein>
<dbReference type="Proteomes" id="UP000231183">
    <property type="component" value="Unassembled WGS sequence"/>
</dbReference>
<proteinExistence type="predicted"/>
<organism evidence="1 2">
    <name type="scientific">Candidatus Magasanikbacteria bacterium CG10_big_fil_rev_8_21_14_0_10_40_10</name>
    <dbReference type="NCBI Taxonomy" id="1974648"/>
    <lineage>
        <taxon>Bacteria</taxon>
        <taxon>Candidatus Magasanikiibacteriota</taxon>
    </lineage>
</organism>
<evidence type="ECO:0008006" key="3">
    <source>
        <dbReference type="Google" id="ProtNLM"/>
    </source>
</evidence>
<dbReference type="PROSITE" id="PS51257">
    <property type="entry name" value="PROKAR_LIPOPROTEIN"/>
    <property type="match status" value="1"/>
</dbReference>
<accession>A0A2M6W4R6</accession>
<sequence>MKKIYLGLLVAGVMLLSGCFLNYNNKIDNRPVDDAKIDKTKIDNTIIIDKITKDKCSFETPDKCDNSCAKNDDCRAFTPKVCININEKNQGDTTISFYSLPKCKCLNSHCVVDE</sequence>
<evidence type="ECO:0000313" key="1">
    <source>
        <dbReference type="EMBL" id="PIT87784.1"/>
    </source>
</evidence>
<reference evidence="2" key="1">
    <citation type="submission" date="2017-09" db="EMBL/GenBank/DDBJ databases">
        <title>Depth-based differentiation of microbial function through sediment-hosted aquifers and enrichment of novel symbionts in the deep terrestrial subsurface.</title>
        <authorList>
            <person name="Probst A.J."/>
            <person name="Ladd B."/>
            <person name="Jarett J.K."/>
            <person name="Geller-Mcgrath D.E."/>
            <person name="Sieber C.M.K."/>
            <person name="Emerson J.B."/>
            <person name="Anantharaman K."/>
            <person name="Thomas B.C."/>
            <person name="Malmstrom R."/>
            <person name="Stieglmeier M."/>
            <person name="Klingl A."/>
            <person name="Woyke T."/>
            <person name="Ryan C.M."/>
            <person name="Banfield J.F."/>
        </authorList>
    </citation>
    <scope>NUCLEOTIDE SEQUENCE [LARGE SCALE GENOMIC DNA]</scope>
</reference>
<comment type="caution">
    <text evidence="1">The sequence shown here is derived from an EMBL/GenBank/DDBJ whole genome shotgun (WGS) entry which is preliminary data.</text>
</comment>
<dbReference type="EMBL" id="PFBX01000006">
    <property type="protein sequence ID" value="PIT87784.1"/>
    <property type="molecule type" value="Genomic_DNA"/>
</dbReference>
<name>A0A2M6W4R6_9BACT</name>